<evidence type="ECO:0000256" key="8">
    <source>
        <dbReference type="ARBA" id="ARBA00022982"/>
    </source>
</evidence>
<keyword evidence="3 14" id="KW-0813">Transport</keyword>
<evidence type="ECO:0000256" key="9">
    <source>
        <dbReference type="ARBA" id="ARBA00023002"/>
    </source>
</evidence>
<evidence type="ECO:0000256" key="4">
    <source>
        <dbReference type="ARBA" id="ARBA00022485"/>
    </source>
</evidence>
<evidence type="ECO:0000313" key="17">
    <source>
        <dbReference type="Proteomes" id="UP001193501"/>
    </source>
</evidence>
<dbReference type="EC" id="1.5.5.1" evidence="14"/>
<keyword evidence="8 14" id="KW-0249">Electron transport</keyword>
<dbReference type="PROSITE" id="PS51379">
    <property type="entry name" value="4FE4S_FER_2"/>
    <property type="match status" value="1"/>
</dbReference>
<dbReference type="FunFam" id="3.30.70.20:FF:000012">
    <property type="entry name" value="Electron transfer flavoprotein-ubiquinone oxidoreductase, mitochondrial"/>
    <property type="match status" value="1"/>
</dbReference>
<keyword evidence="11 14" id="KW-0411">Iron-sulfur</keyword>
<dbReference type="Proteomes" id="UP001193501">
    <property type="component" value="Unassembled WGS sequence"/>
</dbReference>
<evidence type="ECO:0000256" key="3">
    <source>
        <dbReference type="ARBA" id="ARBA00022448"/>
    </source>
</evidence>
<sequence>MTEIVREEMEYDVVIVGAGPSGLSAAIRLKQLDPDLSVVILEKGSEVGAHILSGAVLDPSGLDALLPDWRSMGAPIKTEVKEDNFYILGPAGQMRIPNWPMPPLMNNHGNYIVSMANVCRWMAGVAEGLGVEIFPGMSASELVYGPSGEVRGVVAGEFGKNPDGTPGPSYEPGMVLAGKYVFLSEGVRGSLAKEVITKYDLSKGHSPQKFGLGMKEIWQIDPAKHHEGRVTHTMGWPLGSNAGGGSFIYHLENNQVYVGFVVHLNYENPHLYPYMEFQRFKHHPMVADLLKGGKRVAYGARAISEGGYQSIPKMVAPGVALLGCTAGLVNVPRIKGNHNAMLSGKAAAEAAHDAIKAGRRGDELTSYEADVRGGAIGKDLKKVRNVKPLWSRYGLVASLFGGGADMWANTFGLTIFGTLKHGKTDAQATGKASKFKPIDYPKPDGVLSFDRLTNIAFSATNHDADQPAHLKLKDASIPIRVNLPEYDEPAQRYCPAGVYEVVREEGRDPRFQINFQNCVHCKTCDIKDPSQNITWTTPQGGGGPNYPNM</sequence>
<evidence type="ECO:0000259" key="15">
    <source>
        <dbReference type="PROSITE" id="PS51379"/>
    </source>
</evidence>
<comment type="catalytic activity">
    <reaction evidence="13 14">
        <text>a ubiquinone + reduced [electron-transfer flavoprotein] = a ubiquinol + oxidized [electron-transfer flavoprotein] + H(+)</text>
        <dbReference type="Rhea" id="RHEA:24052"/>
        <dbReference type="Rhea" id="RHEA-COMP:9565"/>
        <dbReference type="Rhea" id="RHEA-COMP:9566"/>
        <dbReference type="Rhea" id="RHEA-COMP:10685"/>
        <dbReference type="Rhea" id="RHEA-COMP:10686"/>
        <dbReference type="ChEBI" id="CHEBI:15378"/>
        <dbReference type="ChEBI" id="CHEBI:16389"/>
        <dbReference type="ChEBI" id="CHEBI:17976"/>
        <dbReference type="ChEBI" id="CHEBI:57692"/>
        <dbReference type="ChEBI" id="CHEBI:58307"/>
        <dbReference type="EC" id="1.5.5.1"/>
    </reaction>
</comment>
<evidence type="ECO:0000256" key="13">
    <source>
        <dbReference type="ARBA" id="ARBA00052682"/>
    </source>
</evidence>
<dbReference type="InterPro" id="IPR049398">
    <property type="entry name" value="ETF-QO/FixC_UQ-bd"/>
</dbReference>
<dbReference type="SUPFAM" id="SSF51905">
    <property type="entry name" value="FAD/NAD(P)-binding domain"/>
    <property type="match status" value="1"/>
</dbReference>
<keyword evidence="12 14" id="KW-0830">Ubiquinone</keyword>
<dbReference type="InterPro" id="IPR007859">
    <property type="entry name" value="ETF-QO/FixX_C"/>
</dbReference>
<dbReference type="Pfam" id="PF01946">
    <property type="entry name" value="Thi4"/>
    <property type="match status" value="1"/>
</dbReference>
<dbReference type="EMBL" id="JAABNR010000004">
    <property type="protein sequence ID" value="NBZ86967.1"/>
    <property type="molecule type" value="Genomic_DNA"/>
</dbReference>
<evidence type="ECO:0000256" key="7">
    <source>
        <dbReference type="ARBA" id="ARBA00022827"/>
    </source>
</evidence>
<dbReference type="InterPro" id="IPR017896">
    <property type="entry name" value="4Fe4S_Fe-S-bd"/>
</dbReference>
<name>A0AAE4Y6W1_9RHOB</name>
<comment type="caution">
    <text evidence="16">The sequence shown here is derived from an EMBL/GenBank/DDBJ whole genome shotgun (WGS) entry which is preliminary data.</text>
</comment>
<evidence type="ECO:0000256" key="6">
    <source>
        <dbReference type="ARBA" id="ARBA00022723"/>
    </source>
</evidence>
<keyword evidence="6 14" id="KW-0479">Metal-binding</keyword>
<dbReference type="GO" id="GO:0004174">
    <property type="term" value="F:electron-transferring-flavoprotein dehydrogenase activity"/>
    <property type="evidence" value="ECO:0007669"/>
    <property type="project" value="UniProtKB-UniRule"/>
</dbReference>
<comment type="cofactor">
    <cofactor evidence="1 14">
        <name>FAD</name>
        <dbReference type="ChEBI" id="CHEBI:57692"/>
    </cofactor>
</comment>
<dbReference type="PANTHER" id="PTHR10617:SF107">
    <property type="entry name" value="ELECTRON TRANSFER FLAVOPROTEIN-UBIQUINONE OXIDOREDUCTASE, MITOCHONDRIAL"/>
    <property type="match status" value="1"/>
</dbReference>
<keyword evidence="17" id="KW-1185">Reference proteome</keyword>
<dbReference type="GO" id="GO:0046872">
    <property type="term" value="F:metal ion binding"/>
    <property type="evidence" value="ECO:0007669"/>
    <property type="project" value="UniProtKB-KW"/>
</dbReference>
<keyword evidence="9 14" id="KW-0560">Oxidoreductase</keyword>
<accession>A0AAE4Y6W1</accession>
<dbReference type="Pfam" id="PF21162">
    <property type="entry name" value="ETFQO_UQ-bd"/>
    <property type="match status" value="1"/>
</dbReference>
<evidence type="ECO:0000256" key="10">
    <source>
        <dbReference type="ARBA" id="ARBA00023004"/>
    </source>
</evidence>
<evidence type="ECO:0000256" key="12">
    <source>
        <dbReference type="ARBA" id="ARBA00023075"/>
    </source>
</evidence>
<dbReference type="AlphaFoldDB" id="A0AAE4Y6W1"/>
<evidence type="ECO:0000313" key="16">
    <source>
        <dbReference type="EMBL" id="NBZ86967.1"/>
    </source>
</evidence>
<comment type="cofactor">
    <cofactor evidence="14">
        <name>[4Fe-4S] cluster</name>
        <dbReference type="ChEBI" id="CHEBI:49883"/>
    </cofactor>
    <text evidence="14">Binds 1 [4Fe-4S] cluster.</text>
</comment>
<dbReference type="SUPFAM" id="SSF54373">
    <property type="entry name" value="FAD-linked reductases, C-terminal domain"/>
    <property type="match status" value="1"/>
</dbReference>
<reference evidence="16" key="1">
    <citation type="submission" date="2020-01" db="EMBL/GenBank/DDBJ databases">
        <authorList>
            <person name="Chen W.-M."/>
        </authorList>
    </citation>
    <scope>NUCLEOTIDE SEQUENCE</scope>
    <source>
        <strain evidence="16">CYK-10</strain>
    </source>
</reference>
<keyword evidence="4" id="KW-0004">4Fe-4S</keyword>
<dbReference type="Gene3D" id="3.30.9.90">
    <property type="match status" value="1"/>
</dbReference>
<dbReference type="InterPro" id="IPR040156">
    <property type="entry name" value="ETF-QO"/>
</dbReference>
<keyword evidence="5 14" id="KW-0285">Flavoprotein</keyword>
<dbReference type="Pfam" id="PF05187">
    <property type="entry name" value="Fer4_ETF_QO"/>
    <property type="match status" value="1"/>
</dbReference>
<evidence type="ECO:0000256" key="5">
    <source>
        <dbReference type="ARBA" id="ARBA00022630"/>
    </source>
</evidence>
<keyword evidence="7 14" id="KW-0274">FAD</keyword>
<proteinExistence type="predicted"/>
<feature type="domain" description="4Fe-4S ferredoxin-type" evidence="15">
    <location>
        <begin position="509"/>
        <end position="538"/>
    </location>
</feature>
<evidence type="ECO:0000256" key="2">
    <source>
        <dbReference type="ARBA" id="ARBA00002819"/>
    </source>
</evidence>
<organism evidence="16 17">
    <name type="scientific">Stagnihabitans tardus</name>
    <dbReference type="NCBI Taxonomy" id="2699202"/>
    <lineage>
        <taxon>Bacteria</taxon>
        <taxon>Pseudomonadati</taxon>
        <taxon>Pseudomonadota</taxon>
        <taxon>Alphaproteobacteria</taxon>
        <taxon>Rhodobacterales</taxon>
        <taxon>Paracoccaceae</taxon>
        <taxon>Stagnihabitans</taxon>
    </lineage>
</organism>
<dbReference type="Gene3D" id="3.50.50.60">
    <property type="entry name" value="FAD/NAD(P)-binding domain"/>
    <property type="match status" value="1"/>
</dbReference>
<protein>
    <recommendedName>
        <fullName evidence="14">Electron transfer flavoprotein-ubiquinone oxidoreductase</fullName>
        <shortName evidence="14">ETF-QO</shortName>
        <ecNumber evidence="14">1.5.5.1</ecNumber>
    </recommendedName>
</protein>
<gene>
    <name evidence="16" type="ORF">GV832_05185</name>
</gene>
<dbReference type="RefSeq" id="WP_168773780.1">
    <property type="nucleotide sequence ID" value="NZ_JAABNR010000004.1"/>
</dbReference>
<evidence type="ECO:0000256" key="11">
    <source>
        <dbReference type="ARBA" id="ARBA00023014"/>
    </source>
</evidence>
<evidence type="ECO:0000256" key="1">
    <source>
        <dbReference type="ARBA" id="ARBA00001974"/>
    </source>
</evidence>
<dbReference type="GO" id="GO:0051539">
    <property type="term" value="F:4 iron, 4 sulfur cluster binding"/>
    <property type="evidence" value="ECO:0007669"/>
    <property type="project" value="UniProtKB-UniRule"/>
</dbReference>
<comment type="function">
    <text evidence="2 14">Accepts electrons from ETF and reduces ubiquinone.</text>
</comment>
<dbReference type="PANTHER" id="PTHR10617">
    <property type="entry name" value="ELECTRON TRANSFER FLAVOPROTEIN-UBIQUINONE OXIDOREDUCTASE"/>
    <property type="match status" value="1"/>
</dbReference>
<dbReference type="SUPFAM" id="SSF54862">
    <property type="entry name" value="4Fe-4S ferredoxins"/>
    <property type="match status" value="1"/>
</dbReference>
<keyword evidence="10 14" id="KW-0408">Iron</keyword>
<dbReference type="InterPro" id="IPR036188">
    <property type="entry name" value="FAD/NAD-bd_sf"/>
</dbReference>
<evidence type="ECO:0000256" key="14">
    <source>
        <dbReference type="RuleBase" id="RU366068"/>
    </source>
</evidence>
<dbReference type="Gene3D" id="3.30.70.20">
    <property type="match status" value="1"/>
</dbReference>